<keyword evidence="2" id="KW-0560">Oxidoreductase</keyword>
<dbReference type="PANTHER" id="PTHR42842:SF3">
    <property type="entry name" value="FAD_NAD(P)-BINDING OXIDOREDUCTASE FAMILY PROTEIN"/>
    <property type="match status" value="1"/>
</dbReference>
<gene>
    <name evidence="5" type="ORF">CALK_0095</name>
</gene>
<keyword evidence="1" id="KW-0285">Flavoprotein</keyword>
<dbReference type="Pfam" id="PF00890">
    <property type="entry name" value="FAD_binding_2"/>
    <property type="match status" value="1"/>
</dbReference>
<dbReference type="GO" id="GO:0016491">
    <property type="term" value="F:oxidoreductase activity"/>
    <property type="evidence" value="ECO:0007669"/>
    <property type="project" value="UniProtKB-KW"/>
</dbReference>
<feature type="domain" description="FAD-dependent oxidoreductase 2 FAD-binding" evidence="3">
    <location>
        <begin position="95"/>
        <end position="125"/>
    </location>
</feature>
<protein>
    <submittedName>
        <fullName evidence="5">Uncharacterized protein</fullName>
    </submittedName>
</protein>
<dbReference type="Gene3D" id="3.50.50.60">
    <property type="entry name" value="FAD/NAD(P)-binding domain"/>
    <property type="match status" value="2"/>
</dbReference>
<evidence type="ECO:0000256" key="1">
    <source>
        <dbReference type="ARBA" id="ARBA00022630"/>
    </source>
</evidence>
<dbReference type="RefSeq" id="WP_022635662.1">
    <property type="nucleotide sequence ID" value="NZ_ASJR01000001.1"/>
</dbReference>
<accession>U7DBB6</accession>
<dbReference type="Proteomes" id="UP000017148">
    <property type="component" value="Unassembled WGS sequence"/>
</dbReference>
<feature type="domain" description="FAD-dependent protein C-terminal" evidence="4">
    <location>
        <begin position="277"/>
        <end position="471"/>
    </location>
</feature>
<dbReference type="Gene3D" id="3.30.70.2700">
    <property type="match status" value="1"/>
</dbReference>
<evidence type="ECO:0000313" key="6">
    <source>
        <dbReference type="Proteomes" id="UP000017148"/>
    </source>
</evidence>
<evidence type="ECO:0000256" key="2">
    <source>
        <dbReference type="ARBA" id="ARBA00023002"/>
    </source>
</evidence>
<evidence type="ECO:0000259" key="3">
    <source>
        <dbReference type="Pfam" id="PF00890"/>
    </source>
</evidence>
<comment type="caution">
    <text evidence="5">The sequence shown here is derived from an EMBL/GenBank/DDBJ whole genome shotgun (WGS) entry which is preliminary data.</text>
</comment>
<keyword evidence="6" id="KW-1185">Reference proteome</keyword>
<dbReference type="AlphaFoldDB" id="U7DBB6"/>
<dbReference type="STRING" id="1313304.CALK_0095"/>
<dbReference type="PRINTS" id="PR00420">
    <property type="entry name" value="RNGMNOXGNASE"/>
</dbReference>
<dbReference type="InterPro" id="IPR049516">
    <property type="entry name" value="FAD-depend_C"/>
</dbReference>
<dbReference type="EMBL" id="ASJR01000001">
    <property type="protein sequence ID" value="ERP39302.1"/>
    <property type="molecule type" value="Genomic_DNA"/>
</dbReference>
<evidence type="ECO:0000313" key="5">
    <source>
        <dbReference type="EMBL" id="ERP39302.1"/>
    </source>
</evidence>
<proteinExistence type="predicted"/>
<dbReference type="PIRSF" id="PIRSF038984">
    <property type="entry name" value="FAD_binding_protein"/>
    <property type="match status" value="1"/>
</dbReference>
<dbReference type="PANTHER" id="PTHR42842">
    <property type="entry name" value="FAD/NAD(P)-BINDING OXIDOREDUCTASE"/>
    <property type="match status" value="1"/>
</dbReference>
<organism evidence="5 6">
    <name type="scientific">Chitinivibrio alkaliphilus ACht1</name>
    <dbReference type="NCBI Taxonomy" id="1313304"/>
    <lineage>
        <taxon>Bacteria</taxon>
        <taxon>Pseudomonadati</taxon>
        <taxon>Fibrobacterota</taxon>
        <taxon>Chitinivibrionia</taxon>
        <taxon>Chitinivibrionales</taxon>
        <taxon>Chitinivibrionaceae</taxon>
        <taxon>Chitinivibrio</taxon>
    </lineage>
</organism>
<dbReference type="PATRIC" id="fig|1313304.3.peg.89"/>
<name>U7DBB6_9BACT</name>
<dbReference type="SUPFAM" id="SSF51905">
    <property type="entry name" value="FAD/NAD(P)-binding domain"/>
    <property type="match status" value="1"/>
</dbReference>
<dbReference type="InterPro" id="IPR003953">
    <property type="entry name" value="FAD-dep_OxRdtase_2_FAD-bd"/>
</dbReference>
<reference evidence="5 6" key="1">
    <citation type="journal article" date="2013" name="Environ. Microbiol.">
        <title>Genome analysis of Chitinivibrio alkaliphilus gen. nov., sp. nov., a novel extremely haloalkaliphilic anaerobic chitinolytic bacterium from the candidate phylum Termite Group 3.</title>
        <authorList>
            <person name="Sorokin D.Y."/>
            <person name="Gumerov V.M."/>
            <person name="Rakitin A.L."/>
            <person name="Beletsky A.V."/>
            <person name="Damste J.S."/>
            <person name="Muyzer G."/>
            <person name="Mardanov A.V."/>
            <person name="Ravin N.V."/>
        </authorList>
    </citation>
    <scope>NUCLEOTIDE SEQUENCE [LARGE SCALE GENOMIC DNA]</scope>
    <source>
        <strain evidence="5 6">ACht1</strain>
    </source>
</reference>
<dbReference type="InterPro" id="IPR028348">
    <property type="entry name" value="FAD-binding_protein"/>
</dbReference>
<evidence type="ECO:0000259" key="4">
    <source>
        <dbReference type="Pfam" id="PF21688"/>
    </source>
</evidence>
<sequence>MPNQFIIHQLRVPADYSYDDLLRRLSRKIRIPRRFIEHVKITSRSIDARKNPTYVLSLVFSLVPSYNKTTSRLQQYHPPSRLHIPAIPPAEKPPIVIGAGPAGLAAAYVLAEAGTCPVILEQGPNAEVRQKDILQFWKEGILNPYSNMLFGRGSWPFSDGKLTCRSKNRREVAFFLDLLIDAGAPPSIRVDTHPHIGTDVLMKIIPRIRKKIEQRGGVFLFNTALKDMRIVDNRLIYIDTAEKTYPVDTLFLATGHSARDVYSLLHEKGVPLGKKGIAMGVRAELPQSLLNTTLYKAKTPVFGPAEFRVRRRSEKTDRSVYSFCMCPGGVVVSCASSAGKITTNGMSYSKRNLYWGNAAFLVPLSHEEYGGDAQDVLAGIRFQERWEAKAFVAGGKTYALPGSTLADFLENRAPTTLPPSPSAFRVTPANLRTLLPSLVQEALCETLPGFLHSLGQDDFSQVILYGVETRSSSPVQILRNSTGESRGVDNLYPLGEGAGYAGGIVSSGVDGIRRALQFLERREQQEAVPANID</sequence>
<dbReference type="Pfam" id="PF21688">
    <property type="entry name" value="FAD-depend_C"/>
    <property type="match status" value="1"/>
</dbReference>
<dbReference type="InterPro" id="IPR036188">
    <property type="entry name" value="FAD/NAD-bd_sf"/>
</dbReference>
<dbReference type="eggNOG" id="COG2509">
    <property type="taxonomic scope" value="Bacteria"/>
</dbReference>
<dbReference type="OrthoDB" id="9772594at2"/>